<dbReference type="SMART" id="SM00181">
    <property type="entry name" value="EGF"/>
    <property type="match status" value="6"/>
</dbReference>
<evidence type="ECO:0000313" key="8">
    <source>
        <dbReference type="EMBL" id="CAF1421927.1"/>
    </source>
</evidence>
<dbReference type="PROSITE" id="PS01187">
    <property type="entry name" value="EGF_CA"/>
    <property type="match status" value="2"/>
</dbReference>
<gene>
    <name evidence="8" type="ORF">OVA965_LOCUS33723</name>
    <name evidence="9" type="ORF">TMI583_LOCUS34621</name>
</gene>
<comment type="caution">
    <text evidence="8">The sequence shown here is derived from an EMBL/GenBank/DDBJ whole genome shotgun (WGS) entry which is preliminary data.</text>
</comment>
<evidence type="ECO:0000313" key="9">
    <source>
        <dbReference type="EMBL" id="CAF4222421.1"/>
    </source>
</evidence>
<dbReference type="InterPro" id="IPR009030">
    <property type="entry name" value="Growth_fac_rcpt_cys_sf"/>
</dbReference>
<dbReference type="PANTHER" id="PTHR24039">
    <property type="entry name" value="FIBRILLIN-RELATED"/>
    <property type="match status" value="1"/>
</dbReference>
<dbReference type="InterPro" id="IPR049883">
    <property type="entry name" value="NOTCH1_EGF-like"/>
</dbReference>
<keyword evidence="6" id="KW-0812">Transmembrane</keyword>
<dbReference type="Pfam" id="PF07645">
    <property type="entry name" value="EGF_CA"/>
    <property type="match status" value="4"/>
</dbReference>
<dbReference type="InterPro" id="IPR000742">
    <property type="entry name" value="EGF"/>
</dbReference>
<dbReference type="SUPFAM" id="SSF57196">
    <property type="entry name" value="EGF/Laminin"/>
    <property type="match status" value="1"/>
</dbReference>
<feature type="domain" description="EGF-like" evidence="7">
    <location>
        <begin position="128"/>
        <end position="169"/>
    </location>
</feature>
<feature type="transmembrane region" description="Helical" evidence="6">
    <location>
        <begin position="21"/>
        <end position="41"/>
    </location>
</feature>
<dbReference type="Proteomes" id="UP000682733">
    <property type="component" value="Unassembled WGS sequence"/>
</dbReference>
<proteinExistence type="predicted"/>
<evidence type="ECO:0000256" key="6">
    <source>
        <dbReference type="SAM" id="Phobius"/>
    </source>
</evidence>
<keyword evidence="6" id="KW-0472">Membrane</keyword>
<evidence type="ECO:0000256" key="2">
    <source>
        <dbReference type="ARBA" id="ARBA00022729"/>
    </source>
</evidence>
<dbReference type="GO" id="GO:0005509">
    <property type="term" value="F:calcium ion binding"/>
    <property type="evidence" value="ECO:0007669"/>
    <property type="project" value="InterPro"/>
</dbReference>
<dbReference type="PROSITE" id="PS00010">
    <property type="entry name" value="ASX_HYDROXYL"/>
    <property type="match status" value="3"/>
</dbReference>
<evidence type="ECO:0000256" key="3">
    <source>
        <dbReference type="ARBA" id="ARBA00022737"/>
    </source>
</evidence>
<keyword evidence="4" id="KW-1015">Disulfide bond</keyword>
<dbReference type="EMBL" id="CAJNOK010027550">
    <property type="protein sequence ID" value="CAF1421927.1"/>
    <property type="molecule type" value="Genomic_DNA"/>
</dbReference>
<evidence type="ECO:0000256" key="5">
    <source>
        <dbReference type="PROSITE-ProRule" id="PRU00076"/>
    </source>
</evidence>
<evidence type="ECO:0000256" key="4">
    <source>
        <dbReference type="ARBA" id="ARBA00023157"/>
    </source>
</evidence>
<dbReference type="SUPFAM" id="SSF57184">
    <property type="entry name" value="Growth factor receptor domain"/>
    <property type="match status" value="2"/>
</dbReference>
<dbReference type="InterPro" id="IPR000152">
    <property type="entry name" value="EGF-type_Asp/Asn_hydroxyl_site"/>
</dbReference>
<feature type="domain" description="EGF-like" evidence="7">
    <location>
        <begin position="311"/>
        <end position="356"/>
    </location>
</feature>
<dbReference type="SMART" id="SM00179">
    <property type="entry name" value="EGF_CA"/>
    <property type="match status" value="6"/>
</dbReference>
<reference evidence="8" key="1">
    <citation type="submission" date="2021-02" db="EMBL/GenBank/DDBJ databases">
        <authorList>
            <person name="Nowell W R."/>
        </authorList>
    </citation>
    <scope>NUCLEOTIDE SEQUENCE</scope>
</reference>
<sequence>MAHVVIRQHVTKSHPLGKYNVVAMNTMWVMVFVVMVYNTFWAKDKPCHSMAKIMPSGGCKCDPGFEGDGVICNDINECLQNRYICEKTSSTSTFDTVTVVNGTCTNTIGSFKCDCNKGYKVVNNTCVDINECDETVKPSCFNNETCWNTVGSYYCTCLEGYYVLHNKCEDVNECLSEFSCPWNTTCFNIPGSWRCGCGTGFKQINGLCYDIDECQQYGINSDHILHIPTPEGSMALQSINNCSVYATCKNTYGSYVCHCNSGFFGDGITCRDVDECFEGVSCGIGSCINTIGSWSCVCPHGYRWSYSECIDVNECINMNFGYYISPCSQFADCLNMVASYKCQCRQGYTGNGVICYETGSNDIIHVPMDATRAQQSVFLTTAVTSLQNTSIALNMNLDGSSTDNENQELEEDFLSEQATDTQRKRRLDDLYGRKKITKKSTRLNYSTSIFKQKEYFSLVTIVLCISQKCLHLGNS</sequence>
<dbReference type="InterPro" id="IPR018097">
    <property type="entry name" value="EGF_Ca-bd_CS"/>
</dbReference>
<dbReference type="PROSITE" id="PS01186">
    <property type="entry name" value="EGF_2"/>
    <property type="match status" value="4"/>
</dbReference>
<dbReference type="CDD" id="cd00054">
    <property type="entry name" value="EGF_CA"/>
    <property type="match status" value="6"/>
</dbReference>
<name>A0A8S2FCT7_9BILA</name>
<dbReference type="AlphaFoldDB" id="A0A8S2FCT7"/>
<evidence type="ECO:0000313" key="10">
    <source>
        <dbReference type="Proteomes" id="UP000677228"/>
    </source>
</evidence>
<keyword evidence="6" id="KW-1133">Transmembrane helix</keyword>
<dbReference type="Proteomes" id="UP000677228">
    <property type="component" value="Unassembled WGS sequence"/>
</dbReference>
<protein>
    <recommendedName>
        <fullName evidence="7">EGF-like domain-containing protein</fullName>
    </recommendedName>
</protein>
<dbReference type="PANTHER" id="PTHR24039:SF58">
    <property type="entry name" value="EGF-LIKE DOMAIN-CONTAINING PROTEIN"/>
    <property type="match status" value="1"/>
</dbReference>
<keyword evidence="1 5" id="KW-0245">EGF-like domain</keyword>
<keyword evidence="3" id="KW-0677">Repeat</keyword>
<dbReference type="EMBL" id="CAJOBA010049313">
    <property type="protein sequence ID" value="CAF4222421.1"/>
    <property type="molecule type" value="Genomic_DNA"/>
</dbReference>
<keyword evidence="2" id="KW-0732">Signal</keyword>
<dbReference type="InterPro" id="IPR024731">
    <property type="entry name" value="NELL2-like_EGF"/>
</dbReference>
<evidence type="ECO:0000256" key="1">
    <source>
        <dbReference type="ARBA" id="ARBA00022536"/>
    </source>
</evidence>
<organism evidence="8 10">
    <name type="scientific">Didymodactylos carnosus</name>
    <dbReference type="NCBI Taxonomy" id="1234261"/>
    <lineage>
        <taxon>Eukaryota</taxon>
        <taxon>Metazoa</taxon>
        <taxon>Spiralia</taxon>
        <taxon>Gnathifera</taxon>
        <taxon>Rotifera</taxon>
        <taxon>Eurotatoria</taxon>
        <taxon>Bdelloidea</taxon>
        <taxon>Philodinida</taxon>
        <taxon>Philodinidae</taxon>
        <taxon>Didymodactylos</taxon>
    </lineage>
</organism>
<dbReference type="PROSITE" id="PS50026">
    <property type="entry name" value="EGF_3"/>
    <property type="match status" value="2"/>
</dbReference>
<dbReference type="Gene3D" id="2.10.25.10">
    <property type="entry name" value="Laminin"/>
    <property type="match status" value="7"/>
</dbReference>
<dbReference type="Pfam" id="PF12947">
    <property type="entry name" value="EGF_3"/>
    <property type="match status" value="2"/>
</dbReference>
<dbReference type="InterPro" id="IPR001881">
    <property type="entry name" value="EGF-like_Ca-bd_dom"/>
</dbReference>
<comment type="caution">
    <text evidence="5">Lacks conserved residue(s) required for the propagation of feature annotation.</text>
</comment>
<evidence type="ECO:0000259" key="7">
    <source>
        <dbReference type="PROSITE" id="PS50026"/>
    </source>
</evidence>
<accession>A0A8S2FCT7</accession>
<dbReference type="FunFam" id="2.10.25.10:FF:000038">
    <property type="entry name" value="Fibrillin 2"/>
    <property type="match status" value="2"/>
</dbReference>